<sequence length="242" mass="26481">TGDTVKLVIAEAAPTDAGTYELIAENPLGSIECSARLTVNSPPVIVKSTPSPISVAAGQVLYISCEVTGYPRPTMIWEPDNNRARTEQSDTFVALSVSKVRANEGGNYKLILKNVAGTAEASFEVKIQNVPQPVRNLKIDNIHADSAHVTWEEPADDGGLPITSYFVEYRDTRRSQYVRSERLTAQTLEYELTRLTKGSKYSVRVLAENKLGQSEPTEITEPFVAKNPFDVPSAPRDLKVTG</sequence>
<evidence type="ECO:0000256" key="2">
    <source>
        <dbReference type="ARBA" id="ARBA00023319"/>
    </source>
</evidence>
<evidence type="ECO:0000313" key="6">
    <source>
        <dbReference type="Proteomes" id="UP000663852"/>
    </source>
</evidence>
<evidence type="ECO:0000256" key="1">
    <source>
        <dbReference type="ARBA" id="ARBA00022737"/>
    </source>
</evidence>
<dbReference type="Pfam" id="PF13927">
    <property type="entry name" value="Ig_3"/>
    <property type="match status" value="1"/>
</dbReference>
<organism evidence="5 6">
    <name type="scientific">Adineta ricciae</name>
    <name type="common">Rotifer</name>
    <dbReference type="NCBI Taxonomy" id="249248"/>
    <lineage>
        <taxon>Eukaryota</taxon>
        <taxon>Metazoa</taxon>
        <taxon>Spiralia</taxon>
        <taxon>Gnathifera</taxon>
        <taxon>Rotifera</taxon>
        <taxon>Eurotatoria</taxon>
        <taxon>Bdelloidea</taxon>
        <taxon>Adinetida</taxon>
        <taxon>Adinetidae</taxon>
        <taxon>Adineta</taxon>
    </lineage>
</organism>
<dbReference type="PROSITE" id="PS50853">
    <property type="entry name" value="FN3"/>
    <property type="match status" value="1"/>
</dbReference>
<dbReference type="SUPFAM" id="SSF49265">
    <property type="entry name" value="Fibronectin type III"/>
    <property type="match status" value="1"/>
</dbReference>
<protein>
    <recommendedName>
        <fullName evidence="7">Titin</fullName>
    </recommendedName>
</protein>
<dbReference type="Proteomes" id="UP000663852">
    <property type="component" value="Unassembled WGS sequence"/>
</dbReference>
<dbReference type="InterPro" id="IPR013783">
    <property type="entry name" value="Ig-like_fold"/>
</dbReference>
<dbReference type="Pfam" id="PF00041">
    <property type="entry name" value="fn3"/>
    <property type="match status" value="1"/>
</dbReference>
<gene>
    <name evidence="5" type="ORF">EDS130_LOCUS46363</name>
</gene>
<dbReference type="SMART" id="SM00409">
    <property type="entry name" value="IG"/>
    <property type="match status" value="1"/>
</dbReference>
<reference evidence="5" key="1">
    <citation type="submission" date="2021-02" db="EMBL/GenBank/DDBJ databases">
        <authorList>
            <person name="Nowell W R."/>
        </authorList>
    </citation>
    <scope>NUCLEOTIDE SEQUENCE</scope>
</reference>
<feature type="domain" description="Ig-like" evidence="3">
    <location>
        <begin position="42"/>
        <end position="128"/>
    </location>
</feature>
<dbReference type="AlphaFoldDB" id="A0A815XFW2"/>
<dbReference type="SMART" id="SM00060">
    <property type="entry name" value="FN3"/>
    <property type="match status" value="1"/>
</dbReference>
<dbReference type="InterPro" id="IPR013098">
    <property type="entry name" value="Ig_I-set"/>
</dbReference>
<accession>A0A815XFW2</accession>
<dbReference type="InterPro" id="IPR036116">
    <property type="entry name" value="FN3_sf"/>
</dbReference>
<dbReference type="Pfam" id="PF07679">
    <property type="entry name" value="I-set"/>
    <property type="match status" value="1"/>
</dbReference>
<evidence type="ECO:0008006" key="7">
    <source>
        <dbReference type="Google" id="ProtNLM"/>
    </source>
</evidence>
<dbReference type="InterPro" id="IPR003599">
    <property type="entry name" value="Ig_sub"/>
</dbReference>
<dbReference type="PANTHER" id="PTHR14340">
    <property type="entry name" value="MICROFIBRIL-ASSOCIATED GLYCOPROTEIN 3"/>
    <property type="match status" value="1"/>
</dbReference>
<dbReference type="Gene3D" id="2.60.40.10">
    <property type="entry name" value="Immunoglobulins"/>
    <property type="match status" value="3"/>
</dbReference>
<keyword evidence="1" id="KW-0677">Repeat</keyword>
<keyword evidence="2" id="KW-0393">Immunoglobulin domain</keyword>
<evidence type="ECO:0000313" key="5">
    <source>
        <dbReference type="EMBL" id="CAF1556967.1"/>
    </source>
</evidence>
<dbReference type="EMBL" id="CAJNOJ010002044">
    <property type="protein sequence ID" value="CAF1556967.1"/>
    <property type="molecule type" value="Genomic_DNA"/>
</dbReference>
<feature type="domain" description="Fibronectin type-III" evidence="4">
    <location>
        <begin position="133"/>
        <end position="228"/>
    </location>
</feature>
<dbReference type="PRINTS" id="PR00014">
    <property type="entry name" value="FNTYPEIII"/>
</dbReference>
<proteinExistence type="predicted"/>
<evidence type="ECO:0000259" key="4">
    <source>
        <dbReference type="PROSITE" id="PS50853"/>
    </source>
</evidence>
<dbReference type="OrthoDB" id="504170at2759"/>
<name>A0A815XFW2_ADIRI</name>
<dbReference type="CDD" id="cd00063">
    <property type="entry name" value="FN3"/>
    <property type="match status" value="1"/>
</dbReference>
<dbReference type="InterPro" id="IPR003961">
    <property type="entry name" value="FN3_dom"/>
</dbReference>
<dbReference type="SUPFAM" id="SSF48726">
    <property type="entry name" value="Immunoglobulin"/>
    <property type="match status" value="2"/>
</dbReference>
<evidence type="ECO:0000259" key="3">
    <source>
        <dbReference type="PROSITE" id="PS50835"/>
    </source>
</evidence>
<dbReference type="InterPro" id="IPR036179">
    <property type="entry name" value="Ig-like_dom_sf"/>
</dbReference>
<dbReference type="PROSITE" id="PS50835">
    <property type="entry name" value="IG_LIKE"/>
    <property type="match status" value="1"/>
</dbReference>
<feature type="non-terminal residue" evidence="5">
    <location>
        <position position="1"/>
    </location>
</feature>
<feature type="non-terminal residue" evidence="5">
    <location>
        <position position="242"/>
    </location>
</feature>
<comment type="caution">
    <text evidence="5">The sequence shown here is derived from an EMBL/GenBank/DDBJ whole genome shotgun (WGS) entry which is preliminary data.</text>
</comment>
<dbReference type="FunFam" id="2.60.40.10:FF:000127">
    <property type="entry name" value="titin isoform X1"/>
    <property type="match status" value="1"/>
</dbReference>
<dbReference type="PANTHER" id="PTHR14340:SF9">
    <property type="entry name" value="FIBRONECTIN TYPE-III DOMAIN-CONTAINING PROTEIN"/>
    <property type="match status" value="1"/>
</dbReference>
<dbReference type="InterPro" id="IPR007110">
    <property type="entry name" value="Ig-like_dom"/>
</dbReference>